<name>A0ABT2X244_9RHOB</name>
<sequence>MSSISFYARGDESSANNASLNIENTTKQPTVLLTFNSSGPSGDIVLEYNAGKVDPDTTVTINGATYNFKVEMTGTLPLANGKVPDPLEGHQITVISAVINGVTERFYFVTDGSGTQTLMTQFGNGAVPLKNVSFAPPPIHVCFCAGTDILKPGGCRKIETLKAGDLVLTETGEAKPTLWIASSTVSFDEMLRAPEFRPIRIPAGTIAQGVPNADLQVSARHRIVIEDAEAMLLFGEARVLVAAKDLVGTVAERVMPLGDVSYYHLLLDGHHMVVSNGMVTESFQLA</sequence>
<protein>
    <submittedName>
        <fullName evidence="2">Hint domain-containing protein</fullName>
    </submittedName>
</protein>
<evidence type="ECO:0000313" key="2">
    <source>
        <dbReference type="EMBL" id="MCU9848016.1"/>
    </source>
</evidence>
<organism evidence="2 3">
    <name type="scientific">Albidovulum salinarum</name>
    <dbReference type="NCBI Taxonomy" id="2984153"/>
    <lineage>
        <taxon>Bacteria</taxon>
        <taxon>Pseudomonadati</taxon>
        <taxon>Pseudomonadota</taxon>
        <taxon>Alphaproteobacteria</taxon>
        <taxon>Rhodobacterales</taxon>
        <taxon>Paracoccaceae</taxon>
        <taxon>Albidovulum</taxon>
    </lineage>
</organism>
<reference evidence="2 3" key="1">
    <citation type="submission" date="2022-10" db="EMBL/GenBank/DDBJ databases">
        <title>Defluviimonas sp. nov., isolated from ocean surface sediments.</title>
        <authorList>
            <person name="He W."/>
            <person name="Wang L."/>
            <person name="Zhang D.-F."/>
        </authorList>
    </citation>
    <scope>NUCLEOTIDE SEQUENCE [LARGE SCALE GENOMIC DNA]</scope>
    <source>
        <strain evidence="2 3">WL0024</strain>
    </source>
</reference>
<dbReference type="SUPFAM" id="SSF51294">
    <property type="entry name" value="Hedgehog/intein (Hint) domain"/>
    <property type="match status" value="1"/>
</dbReference>
<accession>A0ABT2X244</accession>
<dbReference type="EMBL" id="JAOVQO010000006">
    <property type="protein sequence ID" value="MCU9848016.1"/>
    <property type="molecule type" value="Genomic_DNA"/>
</dbReference>
<comment type="caution">
    <text evidence="2">The sequence shown here is derived from an EMBL/GenBank/DDBJ whole genome shotgun (WGS) entry which is preliminary data.</text>
</comment>
<gene>
    <name evidence="2" type="ORF">OEZ60_08355</name>
</gene>
<feature type="domain" description="Hedgehog/Intein (Hint)" evidence="1">
    <location>
        <begin position="141"/>
        <end position="284"/>
    </location>
</feature>
<proteinExistence type="predicted"/>
<evidence type="ECO:0000313" key="3">
    <source>
        <dbReference type="Proteomes" id="UP001209535"/>
    </source>
</evidence>
<dbReference type="InterPro" id="IPR036844">
    <property type="entry name" value="Hint_dom_sf"/>
</dbReference>
<dbReference type="RefSeq" id="WP_263335013.1">
    <property type="nucleotide sequence ID" value="NZ_JAOVQO010000006.1"/>
</dbReference>
<dbReference type="Proteomes" id="UP001209535">
    <property type="component" value="Unassembled WGS sequence"/>
</dbReference>
<evidence type="ECO:0000259" key="1">
    <source>
        <dbReference type="Pfam" id="PF13403"/>
    </source>
</evidence>
<dbReference type="InterPro" id="IPR028992">
    <property type="entry name" value="Hedgehog/Intein_dom"/>
</dbReference>
<dbReference type="Pfam" id="PF13403">
    <property type="entry name" value="Hint_2"/>
    <property type="match status" value="1"/>
</dbReference>
<keyword evidence="3" id="KW-1185">Reference proteome</keyword>